<dbReference type="AlphaFoldDB" id="A0A6H1TX73"/>
<dbReference type="GO" id="GO:0046872">
    <property type="term" value="F:metal ion binding"/>
    <property type="evidence" value="ECO:0007669"/>
    <property type="project" value="UniProtKB-KW"/>
</dbReference>
<evidence type="ECO:0000256" key="1">
    <source>
        <dbReference type="ARBA" id="ARBA00022723"/>
    </source>
</evidence>
<dbReference type="Pfam" id="PF07883">
    <property type="entry name" value="Cupin_2"/>
    <property type="match status" value="1"/>
</dbReference>
<dbReference type="PANTHER" id="PTHR35848">
    <property type="entry name" value="OXALATE-BINDING PROTEIN"/>
    <property type="match status" value="1"/>
</dbReference>
<dbReference type="Proteomes" id="UP000500857">
    <property type="component" value="Chromosome"/>
</dbReference>
<gene>
    <name evidence="3" type="ORF">HCG48_08050</name>
</gene>
<name>A0A6H1TX73_9CYAN</name>
<dbReference type="SUPFAM" id="SSF51182">
    <property type="entry name" value="RmlC-like cupins"/>
    <property type="match status" value="1"/>
</dbReference>
<sequence>MSIEESNPFLIRHRDLKQSAEVPFRHPFNPNSELYLHSLSDLVGLQRTIVRLGRIPPGKESFIYHAHHHEEEFLYILSGRGIAEVDDREFEVEPGDFLGFPTPSVAHHLRNPFDTDLIYLMGGERKAIEIGDYPRLNKRVIRDGNQAAYTIDIDKTEPFFREPPPEEMP</sequence>
<proteinExistence type="predicted"/>
<dbReference type="PANTHER" id="PTHR35848:SF6">
    <property type="entry name" value="CUPIN TYPE-2 DOMAIN-CONTAINING PROTEIN"/>
    <property type="match status" value="1"/>
</dbReference>
<dbReference type="EMBL" id="CP051167">
    <property type="protein sequence ID" value="QIZ70540.1"/>
    <property type="molecule type" value="Genomic_DNA"/>
</dbReference>
<protein>
    <submittedName>
        <fullName evidence="3">Cupin domain-containing protein</fullName>
    </submittedName>
</protein>
<evidence type="ECO:0000313" key="4">
    <source>
        <dbReference type="Proteomes" id="UP000500857"/>
    </source>
</evidence>
<reference evidence="3 4" key="1">
    <citation type="submission" date="2020-04" db="EMBL/GenBank/DDBJ databases">
        <authorList>
            <person name="Basu S."/>
            <person name="Maruthanayagam V."/>
            <person name="Chakraborty S."/>
            <person name="Pramanik A."/>
            <person name="Mukherjee J."/>
            <person name="Brink B."/>
        </authorList>
    </citation>
    <scope>NUCLEOTIDE SEQUENCE [LARGE SCALE GENOMIC DNA]</scope>
    <source>
        <strain evidence="3 4">AP17</strain>
    </source>
</reference>
<dbReference type="InterPro" id="IPR014710">
    <property type="entry name" value="RmlC-like_jellyroll"/>
</dbReference>
<evidence type="ECO:0000259" key="2">
    <source>
        <dbReference type="Pfam" id="PF07883"/>
    </source>
</evidence>
<organism evidence="3 4">
    <name type="scientific">Oxynema aestuarii AP17</name>
    <dbReference type="NCBI Taxonomy" id="2064643"/>
    <lineage>
        <taxon>Bacteria</taxon>
        <taxon>Bacillati</taxon>
        <taxon>Cyanobacteriota</taxon>
        <taxon>Cyanophyceae</taxon>
        <taxon>Oscillatoriophycideae</taxon>
        <taxon>Oscillatoriales</taxon>
        <taxon>Oscillatoriaceae</taxon>
        <taxon>Oxynema</taxon>
        <taxon>Oxynema aestuarii</taxon>
    </lineage>
</organism>
<keyword evidence="1" id="KW-0479">Metal-binding</keyword>
<dbReference type="InterPro" id="IPR011051">
    <property type="entry name" value="RmlC_Cupin_sf"/>
</dbReference>
<evidence type="ECO:0000313" key="3">
    <source>
        <dbReference type="EMBL" id="QIZ70540.1"/>
    </source>
</evidence>
<accession>A0A6H1TX73</accession>
<dbReference type="KEGG" id="oxy:HCG48_08050"/>
<feature type="domain" description="Cupin type-2" evidence="2">
    <location>
        <begin position="54"/>
        <end position="121"/>
    </location>
</feature>
<keyword evidence="4" id="KW-1185">Reference proteome</keyword>
<dbReference type="Gene3D" id="2.60.120.10">
    <property type="entry name" value="Jelly Rolls"/>
    <property type="match status" value="1"/>
</dbReference>
<dbReference type="InterPro" id="IPR051610">
    <property type="entry name" value="GPI/OXD"/>
</dbReference>
<dbReference type="InterPro" id="IPR013096">
    <property type="entry name" value="Cupin_2"/>
</dbReference>
<dbReference type="RefSeq" id="WP_168568695.1">
    <property type="nucleotide sequence ID" value="NZ_CP051167.1"/>
</dbReference>
<dbReference type="CDD" id="cd02224">
    <property type="entry name" value="cupin_SPO2919-like"/>
    <property type="match status" value="1"/>
</dbReference>